<dbReference type="SUPFAM" id="SSF103473">
    <property type="entry name" value="MFS general substrate transporter"/>
    <property type="match status" value="1"/>
</dbReference>
<protein>
    <recommendedName>
        <fullName evidence="4">Major facilitator superfamily (MFS) profile domain-containing protein</fullName>
    </recommendedName>
</protein>
<name>A0A1L4CZK9_9BACT</name>
<evidence type="ECO:0000256" key="1">
    <source>
        <dbReference type="SAM" id="Phobius"/>
    </source>
</evidence>
<keyword evidence="1" id="KW-0472">Membrane</keyword>
<feature type="transmembrane region" description="Helical" evidence="1">
    <location>
        <begin position="7"/>
        <end position="29"/>
    </location>
</feature>
<dbReference type="EMBL" id="CP017834">
    <property type="protein sequence ID" value="APJ03375.1"/>
    <property type="molecule type" value="Genomic_DNA"/>
</dbReference>
<feature type="transmembrane region" description="Helical" evidence="1">
    <location>
        <begin position="156"/>
        <end position="177"/>
    </location>
</feature>
<reference evidence="2 3" key="1">
    <citation type="submission" date="2016-10" db="EMBL/GenBank/DDBJ databases">
        <title>Silvanigrella aquatica sp. nov., isolated from a freshwater lake located in the Black Forest, Germany, description of Silvanigrellaceae fam. nov., Silvanigrellales ord. nov., reclassification of the order Bdellovibrionales in the class Oligoflexia, reclassification of the families Bacteriovoracaceae and Halobacteriovoraceae in the new order Bacteriovoracales ord. nov., and reclassification of the family Pseudobacteriovoracaceae in the order Oligoflexiales.</title>
        <authorList>
            <person name="Hahn M.W."/>
            <person name="Schmidt J."/>
            <person name="Koll U."/>
            <person name="Rohde M."/>
            <person name="Verbag S."/>
            <person name="Pitt A."/>
            <person name="Nakai R."/>
            <person name="Naganuma T."/>
            <person name="Lang E."/>
        </authorList>
    </citation>
    <scope>NUCLEOTIDE SEQUENCE [LARGE SCALE GENOMIC DNA]</scope>
    <source>
        <strain evidence="2 3">MWH-Nonnen-W8red</strain>
    </source>
</reference>
<dbReference type="InterPro" id="IPR036259">
    <property type="entry name" value="MFS_trans_sf"/>
</dbReference>
<feature type="transmembrane region" description="Helical" evidence="1">
    <location>
        <begin position="241"/>
        <end position="259"/>
    </location>
</feature>
<feature type="transmembrane region" description="Helical" evidence="1">
    <location>
        <begin position="338"/>
        <end position="355"/>
    </location>
</feature>
<gene>
    <name evidence="2" type="ORF">AXG55_05420</name>
</gene>
<keyword evidence="1" id="KW-0812">Transmembrane</keyword>
<feature type="transmembrane region" description="Helical" evidence="1">
    <location>
        <begin position="95"/>
        <end position="117"/>
    </location>
</feature>
<feature type="transmembrane region" description="Helical" evidence="1">
    <location>
        <begin position="35"/>
        <end position="57"/>
    </location>
</feature>
<dbReference type="Gene3D" id="1.20.1250.20">
    <property type="entry name" value="MFS general substrate transporter like domains"/>
    <property type="match status" value="1"/>
</dbReference>
<dbReference type="RefSeq" id="WP_233231397.1">
    <property type="nucleotide sequence ID" value="NZ_CP017834.1"/>
</dbReference>
<evidence type="ECO:0000313" key="3">
    <source>
        <dbReference type="Proteomes" id="UP000184731"/>
    </source>
</evidence>
<feature type="transmembrane region" description="Helical" evidence="1">
    <location>
        <begin position="129"/>
        <end position="150"/>
    </location>
</feature>
<keyword evidence="3" id="KW-1185">Reference proteome</keyword>
<evidence type="ECO:0000313" key="2">
    <source>
        <dbReference type="EMBL" id="APJ03375.1"/>
    </source>
</evidence>
<feature type="transmembrane region" description="Helical" evidence="1">
    <location>
        <begin position="271"/>
        <end position="290"/>
    </location>
</feature>
<organism evidence="2 3">
    <name type="scientific">Silvanigrella aquatica</name>
    <dbReference type="NCBI Taxonomy" id="1915309"/>
    <lineage>
        <taxon>Bacteria</taxon>
        <taxon>Pseudomonadati</taxon>
        <taxon>Bdellovibrionota</taxon>
        <taxon>Oligoflexia</taxon>
        <taxon>Silvanigrellales</taxon>
        <taxon>Silvanigrellaceae</taxon>
        <taxon>Silvanigrella</taxon>
    </lineage>
</organism>
<feature type="transmembrane region" description="Helical" evidence="1">
    <location>
        <begin position="69"/>
        <end position="89"/>
    </location>
</feature>
<dbReference type="Proteomes" id="UP000184731">
    <property type="component" value="Chromosome"/>
</dbReference>
<sequence>MVEFNPFLLQVLVSTVPATVTSGFFPVLGTAVAASLLQVGIFFFLMRMGTVIGSICAPRLHESYMPHKIGVGAEVANFLVAIAILFAIFLQSSLLLFSCAFFKGLANGSISILRFSWLKQLPNFQKSSHLNLITNSLAQGAYVFVGILLFISNSLIMAQIVVIVDAMGSLFGAWLFWSLRNQSITMKYEQSTSLKSRFVTLTKTPQRRVILLTDILVCCAMGGANIMLLKYGNMFFGENNGYAIALVVYGLFFFLGGKLIQLKNKGKVVKLSLPVVITSMLIMVVSLSLLPFAEHLYLKILLLSGTFFCYPMICLQIQSEWFKICDAEEASVISSSQMIYCQIVFGFFEFIYSILNNDNFVRALFLQIACVVMLVYTALNKNRRVQYV</sequence>
<dbReference type="AlphaFoldDB" id="A0A1L4CZK9"/>
<feature type="transmembrane region" description="Helical" evidence="1">
    <location>
        <begin position="361"/>
        <end position="379"/>
    </location>
</feature>
<proteinExistence type="predicted"/>
<keyword evidence="1" id="KW-1133">Transmembrane helix</keyword>
<accession>A0A1L4CZK9</accession>
<feature type="transmembrane region" description="Helical" evidence="1">
    <location>
        <begin position="209"/>
        <end position="229"/>
    </location>
</feature>
<feature type="transmembrane region" description="Helical" evidence="1">
    <location>
        <begin position="296"/>
        <end position="317"/>
    </location>
</feature>
<dbReference type="STRING" id="1915309.AXG55_05420"/>
<evidence type="ECO:0008006" key="4">
    <source>
        <dbReference type="Google" id="ProtNLM"/>
    </source>
</evidence>
<dbReference type="KEGG" id="saqi:AXG55_05420"/>